<dbReference type="Proteomes" id="UP001476798">
    <property type="component" value="Unassembled WGS sequence"/>
</dbReference>
<dbReference type="InterPro" id="IPR039421">
    <property type="entry name" value="Type_1_exporter"/>
</dbReference>
<dbReference type="InterPro" id="IPR036640">
    <property type="entry name" value="ABC1_TM_sf"/>
</dbReference>
<gene>
    <name evidence="5" type="ORF">GOODEAATRI_017549</name>
</gene>
<organism evidence="5 6">
    <name type="scientific">Goodea atripinnis</name>
    <dbReference type="NCBI Taxonomy" id="208336"/>
    <lineage>
        <taxon>Eukaryota</taxon>
        <taxon>Metazoa</taxon>
        <taxon>Chordata</taxon>
        <taxon>Craniata</taxon>
        <taxon>Vertebrata</taxon>
        <taxon>Euteleostomi</taxon>
        <taxon>Actinopterygii</taxon>
        <taxon>Neopterygii</taxon>
        <taxon>Teleostei</taxon>
        <taxon>Neoteleostei</taxon>
        <taxon>Acanthomorphata</taxon>
        <taxon>Ovalentaria</taxon>
        <taxon>Atherinomorphae</taxon>
        <taxon>Cyprinodontiformes</taxon>
        <taxon>Goodeidae</taxon>
        <taxon>Goodea</taxon>
    </lineage>
</organism>
<protein>
    <recommendedName>
        <fullName evidence="7">p-glycoprotein</fullName>
    </recommendedName>
</protein>
<feature type="non-terminal residue" evidence="5">
    <location>
        <position position="1"/>
    </location>
</feature>
<dbReference type="SUPFAM" id="SSF52540">
    <property type="entry name" value="P-loop containing nucleoside triphosphate hydrolases"/>
    <property type="match status" value="1"/>
</dbReference>
<dbReference type="EMBL" id="JAHRIO010091394">
    <property type="protein sequence ID" value="MEQ2188689.1"/>
    <property type="molecule type" value="Genomic_DNA"/>
</dbReference>
<dbReference type="Gene3D" id="1.20.1560.10">
    <property type="entry name" value="ABC transporter type 1, transmembrane domain"/>
    <property type="match status" value="1"/>
</dbReference>
<evidence type="ECO:0000256" key="4">
    <source>
        <dbReference type="ARBA" id="ARBA00023136"/>
    </source>
</evidence>
<dbReference type="PANTHER" id="PTHR43394:SF19">
    <property type="entry name" value="ABC TRANSPORTER B FAMILY"/>
    <property type="match status" value="1"/>
</dbReference>
<comment type="subcellular location">
    <subcellularLocation>
        <location evidence="1">Membrane</location>
        <topology evidence="1">Multi-pass membrane protein</topology>
    </subcellularLocation>
</comment>
<evidence type="ECO:0000256" key="2">
    <source>
        <dbReference type="ARBA" id="ARBA00022692"/>
    </source>
</evidence>
<evidence type="ECO:0000256" key="3">
    <source>
        <dbReference type="ARBA" id="ARBA00022989"/>
    </source>
</evidence>
<evidence type="ECO:0000313" key="6">
    <source>
        <dbReference type="Proteomes" id="UP001476798"/>
    </source>
</evidence>
<reference evidence="5 6" key="1">
    <citation type="submission" date="2021-06" db="EMBL/GenBank/DDBJ databases">
        <authorList>
            <person name="Palmer J.M."/>
        </authorList>
    </citation>
    <scope>NUCLEOTIDE SEQUENCE [LARGE SCALE GENOMIC DNA]</scope>
    <source>
        <strain evidence="5 6">GA_2019</strain>
        <tissue evidence="5">Muscle</tissue>
    </source>
</reference>
<dbReference type="Gene3D" id="3.40.50.300">
    <property type="entry name" value="P-loop containing nucleotide triphosphate hydrolases"/>
    <property type="match status" value="2"/>
</dbReference>
<evidence type="ECO:0000313" key="5">
    <source>
        <dbReference type="EMBL" id="MEQ2188689.1"/>
    </source>
</evidence>
<evidence type="ECO:0000256" key="1">
    <source>
        <dbReference type="ARBA" id="ARBA00004141"/>
    </source>
</evidence>
<proteinExistence type="predicted"/>
<keyword evidence="4" id="KW-0472">Membrane</keyword>
<name>A0ABV0PYT6_9TELE</name>
<keyword evidence="6" id="KW-1185">Reference proteome</keyword>
<evidence type="ECO:0008006" key="7">
    <source>
        <dbReference type="Google" id="ProtNLM"/>
    </source>
</evidence>
<dbReference type="InterPro" id="IPR027417">
    <property type="entry name" value="P-loop_NTPase"/>
</dbReference>
<comment type="caution">
    <text evidence="5">The sequence shown here is derived from an EMBL/GenBank/DDBJ whole genome shotgun (WGS) entry which is preliminary data.</text>
</comment>
<dbReference type="PANTHER" id="PTHR43394">
    <property type="entry name" value="ATP-DEPENDENT PERMEASE MDL1, MITOCHONDRIAL"/>
    <property type="match status" value="1"/>
</dbReference>
<accession>A0ABV0PYT6</accession>
<sequence length="137" mass="15423">CLTEFIIFQTLTYIFGDMLNSVMAAGKVFEYIDRKPQISTDGKLKPDQLEGRISYCGLNFSYPSNPDKTVLQALASCPNQTLLVIAHRLKTIEKADQIVVVRGGKVEEKGTHQELMELQGSYHKLINELFDKTNSPQ</sequence>
<keyword evidence="2" id="KW-0812">Transmembrane</keyword>
<keyword evidence="3" id="KW-1133">Transmembrane helix</keyword>